<evidence type="ECO:0000313" key="2">
    <source>
        <dbReference type="Proteomes" id="UP001497535"/>
    </source>
</evidence>
<accession>A0ACB0YBK2</accession>
<protein>
    <submittedName>
        <fullName evidence="1">Uncharacterized protein</fullName>
    </submittedName>
</protein>
<proteinExistence type="predicted"/>
<gene>
    <name evidence="1" type="ORF">MENTE1834_LOCUS10065</name>
</gene>
<reference evidence="1" key="1">
    <citation type="submission" date="2023-11" db="EMBL/GenBank/DDBJ databases">
        <authorList>
            <person name="Poullet M."/>
        </authorList>
    </citation>
    <scope>NUCLEOTIDE SEQUENCE</scope>
    <source>
        <strain evidence="1">E1834</strain>
    </source>
</reference>
<sequence>MDFGHLIEVKFKNYNGEIFQRRWVLFQQNSFGEDCFKNSLYTVLYLLYSESSPFCERTDTLSRLLCRKSTL</sequence>
<organism evidence="1 2">
    <name type="scientific">Meloidogyne enterolobii</name>
    <name type="common">Root-knot nematode worm</name>
    <name type="synonym">Meloidogyne mayaguensis</name>
    <dbReference type="NCBI Taxonomy" id="390850"/>
    <lineage>
        <taxon>Eukaryota</taxon>
        <taxon>Metazoa</taxon>
        <taxon>Ecdysozoa</taxon>
        <taxon>Nematoda</taxon>
        <taxon>Chromadorea</taxon>
        <taxon>Rhabditida</taxon>
        <taxon>Tylenchina</taxon>
        <taxon>Tylenchomorpha</taxon>
        <taxon>Tylenchoidea</taxon>
        <taxon>Meloidogynidae</taxon>
        <taxon>Meloidogyninae</taxon>
        <taxon>Meloidogyne</taxon>
    </lineage>
</organism>
<evidence type="ECO:0000313" key="1">
    <source>
        <dbReference type="EMBL" id="CAK5039894.1"/>
    </source>
</evidence>
<comment type="caution">
    <text evidence="1">The sequence shown here is derived from an EMBL/GenBank/DDBJ whole genome shotgun (WGS) entry which is preliminary data.</text>
</comment>
<name>A0ACB0YBK2_MELEN</name>
<dbReference type="Proteomes" id="UP001497535">
    <property type="component" value="Unassembled WGS sequence"/>
</dbReference>
<keyword evidence="2" id="KW-1185">Reference proteome</keyword>
<dbReference type="EMBL" id="CAVMJV010000009">
    <property type="protein sequence ID" value="CAK5039894.1"/>
    <property type="molecule type" value="Genomic_DNA"/>
</dbReference>